<keyword evidence="1" id="KW-0732">Signal</keyword>
<dbReference type="Gene3D" id="3.30.1870.10">
    <property type="entry name" value="EreA-like, domain 2"/>
    <property type="match status" value="1"/>
</dbReference>
<dbReference type="PIRSF" id="PIRSF036794">
    <property type="entry name" value="UCP_erythr_ester"/>
    <property type="match status" value="1"/>
</dbReference>
<dbReference type="CDD" id="cd14728">
    <property type="entry name" value="Ere-like"/>
    <property type="match status" value="1"/>
</dbReference>
<feature type="signal peptide" evidence="1">
    <location>
        <begin position="1"/>
        <end position="33"/>
    </location>
</feature>
<keyword evidence="2" id="KW-0378">Hydrolase</keyword>
<name>A0ABV6QGK9_9ACTN</name>
<evidence type="ECO:0000313" key="2">
    <source>
        <dbReference type="EMBL" id="MFC0623678.1"/>
    </source>
</evidence>
<keyword evidence="3" id="KW-1185">Reference proteome</keyword>
<comment type="caution">
    <text evidence="2">The sequence shown here is derived from an EMBL/GenBank/DDBJ whole genome shotgun (WGS) entry which is preliminary data.</text>
</comment>
<proteinExistence type="predicted"/>
<dbReference type="InterPro" id="IPR052036">
    <property type="entry name" value="Hydrolase/PRTase-associated"/>
</dbReference>
<dbReference type="PANTHER" id="PTHR31299">
    <property type="entry name" value="ESTERASE, PUTATIVE (AFU_ORTHOLOGUE AFUA_1G05850)-RELATED"/>
    <property type="match status" value="1"/>
</dbReference>
<evidence type="ECO:0000313" key="3">
    <source>
        <dbReference type="Proteomes" id="UP001589890"/>
    </source>
</evidence>
<protein>
    <submittedName>
        <fullName evidence="2">Erythromycin esterase family protein</fullName>
        <ecNumber evidence="2">3.1.1.-</ecNumber>
    </submittedName>
</protein>
<dbReference type="EMBL" id="JBHLTC010000006">
    <property type="protein sequence ID" value="MFC0623678.1"/>
    <property type="molecule type" value="Genomic_DNA"/>
</dbReference>
<gene>
    <name evidence="2" type="ORF">ACFFGN_06375</name>
</gene>
<dbReference type="Gene3D" id="3.40.1660.10">
    <property type="entry name" value="EreA-like (biosynthetic domain)"/>
    <property type="match status" value="1"/>
</dbReference>
<accession>A0ABV6QGK9</accession>
<dbReference type="SUPFAM" id="SSF159501">
    <property type="entry name" value="EreA/ChaN-like"/>
    <property type="match status" value="1"/>
</dbReference>
<dbReference type="InterPro" id="IPR007815">
    <property type="entry name" value="Emycin_Estase"/>
</dbReference>
<evidence type="ECO:0000256" key="1">
    <source>
        <dbReference type="SAM" id="SignalP"/>
    </source>
</evidence>
<sequence>MTHRRRLVAGLTLPFGLLATASLLSGAILPANAATQAANAAALPANAAALAPGAESTKASTAATADPVWGITRHAHPLLSTDPVGYDVDLRAFGRMVGDATVVGVGEATHNSHEFFTQKHRLFRYLVREKGFTTFALEGSWSTGLALDRYVVHGIGNPREIMRREFQSAYTFWKVQEYAELIEWMRSYNQTHARKLHFVGNDVGYAGPNVIDNVTQYVARTRPALLAEFTRHYAGIRSDAEVQAWTDAYYTKSLAERLRIKAETEQALALLAKFPASAERTWAIQHARVIAQVAAMFAFDVDDPTVLPKAMKFRDQAMADNTAWWAHTTGAKVLLSAHNGHIAYESGMPAIYEKVQGAFLRETLGDRYLSVGTSFDRGSFNAFPSDEPGAPLRRFTVASAGAASNEFTLDRVPFRDYYVDLRKLPQTTRAWLSVERPTRMIGSSYPFPDASQALASSYDVMIHLNTITAANRLP</sequence>
<reference evidence="2 3" key="1">
    <citation type="submission" date="2024-09" db="EMBL/GenBank/DDBJ databases">
        <authorList>
            <person name="Sun Q."/>
            <person name="Mori K."/>
        </authorList>
    </citation>
    <scope>NUCLEOTIDE SEQUENCE [LARGE SCALE GENOMIC DNA]</scope>
    <source>
        <strain evidence="2 3">CGMCC 1.15906</strain>
    </source>
</reference>
<dbReference type="EC" id="3.1.1.-" evidence="2"/>
<dbReference type="PANTHER" id="PTHR31299:SF0">
    <property type="entry name" value="ESTERASE, PUTATIVE (AFU_ORTHOLOGUE AFUA_1G05850)-RELATED"/>
    <property type="match status" value="1"/>
</dbReference>
<feature type="chain" id="PRO_5047420182" evidence="1">
    <location>
        <begin position="34"/>
        <end position="474"/>
    </location>
</feature>
<dbReference type="InterPro" id="IPR014622">
    <property type="entry name" value="UCP036794_erythomycin"/>
</dbReference>
<dbReference type="Pfam" id="PF05139">
    <property type="entry name" value="Erythro_esteras"/>
    <property type="match status" value="1"/>
</dbReference>
<dbReference type="RefSeq" id="WP_380044379.1">
    <property type="nucleotide sequence ID" value="NZ_JBHLTC010000006.1"/>
</dbReference>
<dbReference type="Proteomes" id="UP001589890">
    <property type="component" value="Unassembled WGS sequence"/>
</dbReference>
<dbReference type="Gene3D" id="1.20.1440.30">
    <property type="entry name" value="Biosynthetic Protein domain"/>
    <property type="match status" value="1"/>
</dbReference>
<organism evidence="2 3">
    <name type="scientific">Kribbella deserti</name>
    <dbReference type="NCBI Taxonomy" id="1926257"/>
    <lineage>
        <taxon>Bacteria</taxon>
        <taxon>Bacillati</taxon>
        <taxon>Actinomycetota</taxon>
        <taxon>Actinomycetes</taxon>
        <taxon>Propionibacteriales</taxon>
        <taxon>Kribbellaceae</taxon>
        <taxon>Kribbella</taxon>
    </lineage>
</organism>
<dbReference type="GO" id="GO:0016787">
    <property type="term" value="F:hydrolase activity"/>
    <property type="evidence" value="ECO:0007669"/>
    <property type="project" value="UniProtKB-KW"/>
</dbReference>